<proteinExistence type="predicted"/>
<dbReference type="Proteomes" id="UP000078200">
    <property type="component" value="Unassembled WGS sequence"/>
</dbReference>
<sequence>MSPFNASLPSAQHILHELLPRLLPLDEQYQSYQEVVFTVWFGYVEGINCENFRRIVTKRLGLFPNLREDNKWTSYPNNPPVNARSKKIRKEPSLAIRHRCFIDSSQNFTPIKTMQPTSAK</sequence>
<protein>
    <submittedName>
        <fullName evidence="1">Uncharacterized protein</fullName>
    </submittedName>
</protein>
<name>A0A1A9UZH7_GLOAU</name>
<keyword evidence="2" id="KW-1185">Reference proteome</keyword>
<accession>A0A1A9UZH7</accession>
<dbReference type="VEuPathDB" id="VectorBase:GAUT020775"/>
<evidence type="ECO:0000313" key="2">
    <source>
        <dbReference type="Proteomes" id="UP000078200"/>
    </source>
</evidence>
<dbReference type="AlphaFoldDB" id="A0A1A9UZH7"/>
<dbReference type="EnsemblMetazoa" id="GAUT020775-RA">
    <property type="protein sequence ID" value="GAUT020775-PA"/>
    <property type="gene ID" value="GAUT020775"/>
</dbReference>
<evidence type="ECO:0000313" key="1">
    <source>
        <dbReference type="EnsemblMetazoa" id="GAUT020775-PA"/>
    </source>
</evidence>
<reference evidence="1" key="1">
    <citation type="submission" date="2020-05" db="UniProtKB">
        <authorList>
            <consortium name="EnsemblMetazoa"/>
        </authorList>
    </citation>
    <scope>IDENTIFICATION</scope>
    <source>
        <strain evidence="1">TTRI</strain>
    </source>
</reference>
<organism evidence="1 2">
    <name type="scientific">Glossina austeni</name>
    <name type="common">Savannah tsetse fly</name>
    <dbReference type="NCBI Taxonomy" id="7395"/>
    <lineage>
        <taxon>Eukaryota</taxon>
        <taxon>Metazoa</taxon>
        <taxon>Ecdysozoa</taxon>
        <taxon>Arthropoda</taxon>
        <taxon>Hexapoda</taxon>
        <taxon>Insecta</taxon>
        <taxon>Pterygota</taxon>
        <taxon>Neoptera</taxon>
        <taxon>Endopterygota</taxon>
        <taxon>Diptera</taxon>
        <taxon>Brachycera</taxon>
        <taxon>Muscomorpha</taxon>
        <taxon>Hippoboscoidea</taxon>
        <taxon>Glossinidae</taxon>
        <taxon>Glossina</taxon>
    </lineage>
</organism>